<dbReference type="GO" id="GO:0042597">
    <property type="term" value="C:periplasmic space"/>
    <property type="evidence" value="ECO:0007669"/>
    <property type="project" value="UniProtKB-SubCell"/>
</dbReference>
<comment type="similarity">
    <text evidence="2 5">Belongs to the TolB family.</text>
</comment>
<dbReference type="AlphaFoldDB" id="A0AAE9L6M1"/>
<dbReference type="InterPro" id="IPR011659">
    <property type="entry name" value="WD40"/>
</dbReference>
<evidence type="ECO:0000256" key="2">
    <source>
        <dbReference type="ARBA" id="ARBA00009820"/>
    </source>
</evidence>
<accession>A0AAE9L6M1</accession>
<comment type="subcellular location">
    <subcellularLocation>
        <location evidence="1 5">Periplasm</location>
    </subcellularLocation>
</comment>
<evidence type="ECO:0000313" key="9">
    <source>
        <dbReference type="Proteomes" id="UP001056323"/>
    </source>
</evidence>
<dbReference type="SUPFAM" id="SSF69304">
    <property type="entry name" value="Tricorn protease N-terminal domain"/>
    <property type="match status" value="1"/>
</dbReference>
<keyword evidence="5" id="KW-0132">Cell division</keyword>
<comment type="function">
    <text evidence="5">Part of the Tol-Pal system, which plays a role in outer membrane invagination during cell division and is important for maintaining outer membrane integrity. TolB occupies a key intermediary position in the Tol-Pal system because it communicates directly with both membrane-embedded components, Pal in the outer membrane and TolA in the inner membrane.</text>
</comment>
<sequence>MYLIIRKTHKLPHWLQKISLSIVLIIFLWKPALLADMHIEITCGVNAAHPIAVIPFTCVSNQYNKSISIEDIASIIAADLRNSGKFNTIPVEYLPHKPTKVSDVIPTFWEKMGINIIVLGTVHINYDESYIISYHLIDTSNNPALIISENQYSVEKKWLRYVAHSISNEIFEKLTGIKGAFCTRIAYVLRIHNDQYPYELYISDYDGHNQISICRSTEPLMSPAWSPDGKKIAYVTFASGHSELVIQTLNTGLVNNIISFPHHNGAPVFSPDCKKLAFSSSKTGSLNLYIMDLESGEIKQLTKNRNNNTEPSWFPDNQNIAYTSDQGGSPQIYKINVKTTEIQRLSWLHTSNQNPNVSSDGTFIIMVNRHQGKQNIAKLNLLTGQEEILTDTLLADTPSIAPNNTMVLYSSINKDVTTTSNLELISIDGHFKAHIQGEQGDIRFPTWSPLHLE</sequence>
<evidence type="ECO:0000256" key="4">
    <source>
        <dbReference type="ARBA" id="ARBA00022764"/>
    </source>
</evidence>
<dbReference type="GO" id="GO:0051301">
    <property type="term" value="P:cell division"/>
    <property type="evidence" value="ECO:0007669"/>
    <property type="project" value="UniProtKB-UniRule"/>
</dbReference>
<evidence type="ECO:0000313" key="10">
    <source>
        <dbReference type="Proteomes" id="UP001056483"/>
    </source>
</evidence>
<reference evidence="8" key="1">
    <citation type="submission" date="2022-05" db="EMBL/GenBank/DDBJ databases">
        <title>Impact of host demography and evolutionary history on endosymbiont molecular evolution: a test in carpenter ants (Genus Camponotus) and their Blochmannia endosymbionts.</title>
        <authorList>
            <person name="Manthey J.D."/>
            <person name="Giron J.C."/>
            <person name="Hruska J.P."/>
        </authorList>
    </citation>
    <scope>NUCLEOTIDE SEQUENCE</scope>
    <source>
        <strain evidence="8">C-049</strain>
        <strain evidence="7">C-050</strain>
    </source>
</reference>
<dbReference type="Gene3D" id="2.120.10.30">
    <property type="entry name" value="TolB, C-terminal domain"/>
    <property type="match status" value="1"/>
</dbReference>
<dbReference type="HAMAP" id="MF_00671">
    <property type="entry name" value="TolB"/>
    <property type="match status" value="1"/>
</dbReference>
<dbReference type="RefSeq" id="WP_250248186.1">
    <property type="nucleotide sequence ID" value="NZ_CP097750.1"/>
</dbReference>
<keyword evidence="5" id="KW-0131">Cell cycle</keyword>
<name>A0AAE9L6M1_9ENTR</name>
<organism evidence="8 9">
    <name type="scientific">Candidatus Blochmanniella camponoti</name>
    <dbReference type="NCBI Taxonomy" id="108080"/>
    <lineage>
        <taxon>Bacteria</taxon>
        <taxon>Pseudomonadati</taxon>
        <taxon>Pseudomonadota</taxon>
        <taxon>Gammaproteobacteria</taxon>
        <taxon>Enterobacterales</taxon>
        <taxon>Enterobacteriaceae</taxon>
        <taxon>ant endosymbionts</taxon>
        <taxon>Candidatus Blochmanniella</taxon>
    </lineage>
</organism>
<dbReference type="InterPro" id="IPR011042">
    <property type="entry name" value="6-blade_b-propeller_TolB-like"/>
</dbReference>
<protein>
    <recommendedName>
        <fullName evidence="5">Tol-Pal system protein TolB</fullName>
    </recommendedName>
</protein>
<keyword evidence="3 5" id="KW-0732">Signal</keyword>
<dbReference type="EMBL" id="CP097751">
    <property type="protein sequence ID" value="URJ27550.1"/>
    <property type="molecule type" value="Genomic_DNA"/>
</dbReference>
<dbReference type="Pfam" id="PF04052">
    <property type="entry name" value="TolB_N"/>
    <property type="match status" value="1"/>
</dbReference>
<dbReference type="KEGG" id="bhb:M9394_00010"/>
<keyword evidence="4 5" id="KW-0574">Periplasm</keyword>
<dbReference type="NCBIfam" id="TIGR02800">
    <property type="entry name" value="propeller_TolB"/>
    <property type="match status" value="1"/>
</dbReference>
<dbReference type="InterPro" id="IPR007195">
    <property type="entry name" value="TolB_N"/>
</dbReference>
<evidence type="ECO:0000313" key="7">
    <source>
        <dbReference type="EMBL" id="URJ24747.1"/>
    </source>
</evidence>
<dbReference type="SUPFAM" id="SSF52964">
    <property type="entry name" value="TolB, N-terminal domain"/>
    <property type="match status" value="1"/>
</dbReference>
<keyword evidence="10" id="KW-1185">Reference proteome</keyword>
<dbReference type="Gene3D" id="3.40.50.10070">
    <property type="entry name" value="TolB, N-terminal domain"/>
    <property type="match status" value="1"/>
</dbReference>
<gene>
    <name evidence="5 8" type="primary">tolB</name>
    <name evidence="8" type="ORF">M9394_00010</name>
    <name evidence="7" type="ORF">M9404_01370</name>
</gene>
<dbReference type="InterPro" id="IPR014167">
    <property type="entry name" value="Tol-Pal_TolB"/>
</dbReference>
<dbReference type="GO" id="GO:0017038">
    <property type="term" value="P:protein import"/>
    <property type="evidence" value="ECO:0007669"/>
    <property type="project" value="InterPro"/>
</dbReference>
<feature type="domain" description="TolB N-terminal" evidence="6">
    <location>
        <begin position="38"/>
        <end position="142"/>
    </location>
</feature>
<dbReference type="PANTHER" id="PTHR36842:SF1">
    <property type="entry name" value="PROTEIN TOLB"/>
    <property type="match status" value="1"/>
</dbReference>
<comment type="subunit">
    <text evidence="5">The Tol-Pal system is composed of five core proteins: the inner membrane proteins TolA, TolQ and TolR, the periplasmic protein TolB and the outer membrane protein Pal. They form a network linking the inner and outer membranes and the peptidoglycan layer.</text>
</comment>
<evidence type="ECO:0000259" key="6">
    <source>
        <dbReference type="Pfam" id="PF04052"/>
    </source>
</evidence>
<dbReference type="Proteomes" id="UP001056323">
    <property type="component" value="Chromosome"/>
</dbReference>
<evidence type="ECO:0000256" key="5">
    <source>
        <dbReference type="HAMAP-Rule" id="MF_00671"/>
    </source>
</evidence>
<dbReference type="Pfam" id="PF07676">
    <property type="entry name" value="PD40"/>
    <property type="match status" value="3"/>
</dbReference>
<evidence type="ECO:0000256" key="3">
    <source>
        <dbReference type="ARBA" id="ARBA00022729"/>
    </source>
</evidence>
<dbReference type="PANTHER" id="PTHR36842">
    <property type="entry name" value="PROTEIN TOLB HOMOLOG"/>
    <property type="match status" value="1"/>
</dbReference>
<dbReference type="Proteomes" id="UP001056483">
    <property type="component" value="Chromosome"/>
</dbReference>
<evidence type="ECO:0000313" key="8">
    <source>
        <dbReference type="EMBL" id="URJ27550.1"/>
    </source>
</evidence>
<evidence type="ECO:0000256" key="1">
    <source>
        <dbReference type="ARBA" id="ARBA00004418"/>
    </source>
</evidence>
<proteinExistence type="inferred from homology"/>
<dbReference type="EMBL" id="CP097750">
    <property type="protein sequence ID" value="URJ24747.1"/>
    <property type="molecule type" value="Genomic_DNA"/>
</dbReference>